<feature type="domain" description="N-acetyltransferase" evidence="1">
    <location>
        <begin position="2"/>
        <end position="168"/>
    </location>
</feature>
<proteinExistence type="predicted"/>
<evidence type="ECO:0000313" key="3">
    <source>
        <dbReference type="Proteomes" id="UP000596252"/>
    </source>
</evidence>
<evidence type="ECO:0000259" key="1">
    <source>
        <dbReference type="PROSITE" id="PS51186"/>
    </source>
</evidence>
<dbReference type="Gene3D" id="3.40.630.30">
    <property type="match status" value="1"/>
</dbReference>
<keyword evidence="3" id="KW-1185">Reference proteome</keyword>
<reference evidence="2 3" key="1">
    <citation type="journal article" date="2012" name="Antonie Van Leeuwenhoek">
        <title>Shewanella litorisediminis sp. nov., a gammaproteobacterium isolated from a tidal flat sediment.</title>
        <authorList>
            <person name="Lee M.H."/>
            <person name="Yoon J.H."/>
        </authorList>
    </citation>
    <scope>NUCLEOTIDE SEQUENCE [LARGE SCALE GENOMIC DNA]</scope>
    <source>
        <strain evidence="2 3">SMK1-12</strain>
    </source>
</reference>
<dbReference type="EMBL" id="CP069213">
    <property type="protein sequence ID" value="QRH03109.1"/>
    <property type="molecule type" value="Genomic_DNA"/>
</dbReference>
<organism evidence="2 3">
    <name type="scientific">Shewanella litorisediminis</name>
    <dbReference type="NCBI Taxonomy" id="1173586"/>
    <lineage>
        <taxon>Bacteria</taxon>
        <taxon>Pseudomonadati</taxon>
        <taxon>Pseudomonadota</taxon>
        <taxon>Gammaproteobacteria</taxon>
        <taxon>Alteromonadales</taxon>
        <taxon>Shewanellaceae</taxon>
        <taxon>Shewanella</taxon>
    </lineage>
</organism>
<dbReference type="InterPro" id="IPR016181">
    <property type="entry name" value="Acyl_CoA_acyltransferase"/>
</dbReference>
<gene>
    <name evidence="2" type="ORF">JQC75_06805</name>
</gene>
<dbReference type="RefSeq" id="WP_203326674.1">
    <property type="nucleotide sequence ID" value="NZ_CP069213.1"/>
</dbReference>
<dbReference type="Pfam" id="PF00583">
    <property type="entry name" value="Acetyltransf_1"/>
    <property type="match status" value="1"/>
</dbReference>
<dbReference type="Proteomes" id="UP000596252">
    <property type="component" value="Chromosome"/>
</dbReference>
<name>A0ABX7G6Y6_9GAMM</name>
<evidence type="ECO:0000313" key="2">
    <source>
        <dbReference type="EMBL" id="QRH03109.1"/>
    </source>
</evidence>
<protein>
    <submittedName>
        <fullName evidence="2">GNAT family N-acetyltransferase</fullName>
    </submittedName>
</protein>
<dbReference type="SUPFAM" id="SSF55729">
    <property type="entry name" value="Acyl-CoA N-acyltransferases (Nat)"/>
    <property type="match status" value="1"/>
</dbReference>
<dbReference type="PROSITE" id="PS51186">
    <property type="entry name" value="GNAT"/>
    <property type="match status" value="1"/>
</dbReference>
<sequence>MIRLEKMTASTRPLAEALEVDPAQLRFVGTMDEILAITGGPIVPVLVWHQADRANIAKAEANNGEKLVGFFLLDKEYDREHDFAKTTDLGFRAFLIDVHHQGKGLGKAVMQALPQFVKARYPQFERLVLTVNLKNTPARVLYLKNGFIDTENQYLGGSAGPQHILYLPLG</sequence>
<accession>A0ABX7G6Y6</accession>
<dbReference type="InterPro" id="IPR000182">
    <property type="entry name" value="GNAT_dom"/>
</dbReference>